<dbReference type="PRINTS" id="PR00169">
    <property type="entry name" value="KCHANNEL"/>
</dbReference>
<organism evidence="14 15">
    <name type="scientific">Aquirufa regiilacus</name>
    <dbReference type="NCBI Taxonomy" id="3024868"/>
    <lineage>
        <taxon>Bacteria</taxon>
        <taxon>Pseudomonadati</taxon>
        <taxon>Bacteroidota</taxon>
        <taxon>Cytophagia</taxon>
        <taxon>Cytophagales</taxon>
        <taxon>Flectobacillaceae</taxon>
        <taxon>Aquirufa</taxon>
    </lineage>
</organism>
<dbReference type="InterPro" id="IPR016449">
    <property type="entry name" value="K_chnl_inward-rec_Kir"/>
</dbReference>
<dbReference type="InterPro" id="IPR013518">
    <property type="entry name" value="K_chnl_inward-rec_Kir_cyto"/>
</dbReference>
<evidence type="ECO:0000256" key="2">
    <source>
        <dbReference type="ARBA" id="ARBA00022448"/>
    </source>
</evidence>
<dbReference type="PANTHER" id="PTHR11767">
    <property type="entry name" value="INWARD RECTIFIER POTASSIUM CHANNEL"/>
    <property type="match status" value="1"/>
</dbReference>
<keyword evidence="8" id="KW-0406">Ion transport</keyword>
<dbReference type="Proteomes" id="UP001249959">
    <property type="component" value="Unassembled WGS sequence"/>
</dbReference>
<keyword evidence="2" id="KW-0813">Transport</keyword>
<sequence>MNESINQNTGFGERSTDMGGRMVNKDGTFNIRRIGIRVHHRVSNYQNMLTMPRWQFLLVIFFVYLLINCFFTALYWYSGTEGLQGISHQKDSLGKLKEVFFFSTQTLTTVGYGRINPISETANWIAAIESLIGFLSLAIATGLLYGRFSRPRAFIRFSDLIVYTHYKGGKALMFRLVCYKDDHLLTNAEIKVNVRIVMEDNSYRFYNLKLERSRVDSLVLNWTVVHPIDEDSPFKDLSQKEIVNLQPEISAYLTGFDEVYSSMVVARISYAIQDFKFGFKFLPMYFSKSKRTDLDLAKLNLIDQE</sequence>
<keyword evidence="4 11" id="KW-0812">Transmembrane</keyword>
<evidence type="ECO:0000313" key="15">
    <source>
        <dbReference type="Proteomes" id="UP001249959"/>
    </source>
</evidence>
<evidence type="ECO:0000256" key="11">
    <source>
        <dbReference type="SAM" id="Phobius"/>
    </source>
</evidence>
<accession>A0ABU3TNQ8</accession>
<protein>
    <submittedName>
        <fullName evidence="14">Ion channel</fullName>
    </submittedName>
</protein>
<dbReference type="InterPro" id="IPR014756">
    <property type="entry name" value="Ig_E-set"/>
</dbReference>
<evidence type="ECO:0000256" key="1">
    <source>
        <dbReference type="ARBA" id="ARBA00004141"/>
    </source>
</evidence>
<comment type="caution">
    <text evidence="14">The sequence shown here is derived from an EMBL/GenBank/DDBJ whole genome shotgun (WGS) entry which is preliminary data.</text>
</comment>
<dbReference type="RefSeq" id="WP_315577335.1">
    <property type="nucleotide sequence ID" value="NZ_JARDXH010000007.1"/>
</dbReference>
<evidence type="ECO:0000256" key="9">
    <source>
        <dbReference type="ARBA" id="ARBA00023136"/>
    </source>
</evidence>
<keyword evidence="9 11" id="KW-0472">Membrane</keyword>
<evidence type="ECO:0000259" key="13">
    <source>
        <dbReference type="Pfam" id="PF17655"/>
    </source>
</evidence>
<evidence type="ECO:0000256" key="5">
    <source>
        <dbReference type="ARBA" id="ARBA00022882"/>
    </source>
</evidence>
<evidence type="ECO:0000256" key="6">
    <source>
        <dbReference type="ARBA" id="ARBA00022958"/>
    </source>
</evidence>
<keyword evidence="10" id="KW-0407">Ion channel</keyword>
<keyword evidence="3" id="KW-0633">Potassium transport</keyword>
<dbReference type="Pfam" id="PF07885">
    <property type="entry name" value="Ion_trans_2"/>
    <property type="match status" value="1"/>
</dbReference>
<dbReference type="PRINTS" id="PR01320">
    <property type="entry name" value="KIRCHANNEL"/>
</dbReference>
<keyword evidence="7 11" id="KW-1133">Transmembrane helix</keyword>
<dbReference type="InterPro" id="IPR041647">
    <property type="entry name" value="IRK_C"/>
</dbReference>
<keyword evidence="15" id="KW-1185">Reference proteome</keyword>
<dbReference type="SUPFAM" id="SSF81324">
    <property type="entry name" value="Voltage-gated potassium channels"/>
    <property type="match status" value="1"/>
</dbReference>
<proteinExistence type="predicted"/>
<keyword evidence="6" id="KW-0630">Potassium</keyword>
<comment type="subcellular location">
    <subcellularLocation>
        <location evidence="1">Membrane</location>
        <topology evidence="1">Multi-pass membrane protein</topology>
    </subcellularLocation>
</comment>
<evidence type="ECO:0000256" key="3">
    <source>
        <dbReference type="ARBA" id="ARBA00022538"/>
    </source>
</evidence>
<dbReference type="Pfam" id="PF17655">
    <property type="entry name" value="IRK_C"/>
    <property type="match status" value="1"/>
</dbReference>
<dbReference type="Gene3D" id="1.10.287.70">
    <property type="match status" value="1"/>
</dbReference>
<dbReference type="SUPFAM" id="SSF81296">
    <property type="entry name" value="E set domains"/>
    <property type="match status" value="1"/>
</dbReference>
<gene>
    <name evidence="14" type="ORF">PQG45_00510</name>
</gene>
<dbReference type="PANTHER" id="PTHR11767:SF102">
    <property type="entry name" value="INWARDLY RECTIFYING POTASSIUM CHANNEL 1, ISOFORM F"/>
    <property type="match status" value="1"/>
</dbReference>
<evidence type="ECO:0000256" key="7">
    <source>
        <dbReference type="ARBA" id="ARBA00022989"/>
    </source>
</evidence>
<evidence type="ECO:0000313" key="14">
    <source>
        <dbReference type="EMBL" id="MDU0807508.1"/>
    </source>
</evidence>
<reference evidence="14 15" key="1">
    <citation type="submission" date="2023-09" db="EMBL/GenBank/DDBJ databases">
        <title>Aquirufa genomes.</title>
        <authorList>
            <person name="Pitt A."/>
        </authorList>
    </citation>
    <scope>NUCLEOTIDE SEQUENCE [LARGE SCALE GENOMIC DNA]</scope>
    <source>
        <strain evidence="14 15">LEOWEIH-7C</strain>
    </source>
</reference>
<evidence type="ECO:0000256" key="10">
    <source>
        <dbReference type="ARBA" id="ARBA00023303"/>
    </source>
</evidence>
<feature type="transmembrane region" description="Helical" evidence="11">
    <location>
        <begin position="124"/>
        <end position="146"/>
    </location>
</feature>
<dbReference type="EMBL" id="JAVNWW010000001">
    <property type="protein sequence ID" value="MDU0807508.1"/>
    <property type="molecule type" value="Genomic_DNA"/>
</dbReference>
<evidence type="ECO:0000256" key="8">
    <source>
        <dbReference type="ARBA" id="ARBA00023065"/>
    </source>
</evidence>
<keyword evidence="5" id="KW-0851">Voltage-gated channel</keyword>
<feature type="domain" description="Inward rectifier potassium channel C-terminal" evidence="13">
    <location>
        <begin position="155"/>
        <end position="299"/>
    </location>
</feature>
<feature type="transmembrane region" description="Helical" evidence="11">
    <location>
        <begin position="56"/>
        <end position="77"/>
    </location>
</feature>
<feature type="domain" description="Potassium channel" evidence="12">
    <location>
        <begin position="65"/>
        <end position="143"/>
    </location>
</feature>
<evidence type="ECO:0000259" key="12">
    <source>
        <dbReference type="Pfam" id="PF07885"/>
    </source>
</evidence>
<name>A0ABU3TNQ8_9BACT</name>
<dbReference type="Gene3D" id="2.60.40.1400">
    <property type="entry name" value="G protein-activated inward rectifier potassium channel 1"/>
    <property type="match status" value="1"/>
</dbReference>
<evidence type="ECO:0000256" key="4">
    <source>
        <dbReference type="ARBA" id="ARBA00022692"/>
    </source>
</evidence>
<dbReference type="InterPro" id="IPR013099">
    <property type="entry name" value="K_chnl_dom"/>
</dbReference>